<dbReference type="SUPFAM" id="SSF103473">
    <property type="entry name" value="MFS general substrate transporter"/>
    <property type="match status" value="1"/>
</dbReference>
<feature type="transmembrane region" description="Helical" evidence="1">
    <location>
        <begin position="198"/>
        <end position="217"/>
    </location>
</feature>
<sequence length="379" mass="36353">MRGGAVLRAGVAQASLGFSLTGLGAVLVLLARDLGVPVGRLASLPAWFGAGLLLVAVLGPVLLRPGPGPALRAGCATLAAGAALLAAAPGLGLASAGAVLLGLGGAAIVLVTPALLTGPRMAADLTRANAAASVAAVLAPALVGLVDATGLVGGRWAMALVVPPLLLVAASPAPAVAAPPAAAGAPGRPAARQAGLRWSRMVLSVAVEFCFTVWAVARLYDTGLSAPAAAALGAAFPIGMALGRLAGPVLVRVPGLVRWCAATTATGALGVVAVDHPAVVTAALALAGAGVAPLYPVTLADLVATPGLRGAHAASLGALASGVAIVSAPAGLALLADTTGLRAAFLVTLPLLLVLVLLRPSRPAPPATGPVPAGRTAGR</sequence>
<feature type="transmembrane region" description="Helical" evidence="1">
    <location>
        <begin position="94"/>
        <end position="116"/>
    </location>
</feature>
<dbReference type="RefSeq" id="WP_203940475.1">
    <property type="nucleotide sequence ID" value="NZ_BAAAGJ010000011.1"/>
</dbReference>
<feature type="transmembrane region" description="Helical" evidence="1">
    <location>
        <begin position="255"/>
        <end position="274"/>
    </location>
</feature>
<accession>A0A8J3YAV2</accession>
<comment type="caution">
    <text evidence="2">The sequence shown here is derived from an EMBL/GenBank/DDBJ whole genome shotgun (WGS) entry which is preliminary data.</text>
</comment>
<protein>
    <recommendedName>
        <fullName evidence="4">MFS transporter</fullName>
    </recommendedName>
</protein>
<keyword evidence="3" id="KW-1185">Reference proteome</keyword>
<evidence type="ECO:0008006" key="4">
    <source>
        <dbReference type="Google" id="ProtNLM"/>
    </source>
</evidence>
<feature type="transmembrane region" description="Helical" evidence="1">
    <location>
        <begin position="12"/>
        <end position="32"/>
    </location>
</feature>
<evidence type="ECO:0000256" key="1">
    <source>
        <dbReference type="SAM" id="Phobius"/>
    </source>
</evidence>
<feature type="transmembrane region" description="Helical" evidence="1">
    <location>
        <begin position="70"/>
        <end position="88"/>
    </location>
</feature>
<feature type="transmembrane region" description="Helical" evidence="1">
    <location>
        <begin position="44"/>
        <end position="63"/>
    </location>
</feature>
<keyword evidence="1" id="KW-0472">Membrane</keyword>
<evidence type="ECO:0000313" key="2">
    <source>
        <dbReference type="EMBL" id="GIJ05271.1"/>
    </source>
</evidence>
<gene>
    <name evidence="2" type="ORF">Sya03_46230</name>
</gene>
<feature type="transmembrane region" description="Helical" evidence="1">
    <location>
        <begin position="341"/>
        <end position="358"/>
    </location>
</feature>
<dbReference type="AlphaFoldDB" id="A0A8J3YAV2"/>
<keyword evidence="1" id="KW-0812">Transmembrane</keyword>
<evidence type="ECO:0000313" key="3">
    <source>
        <dbReference type="Proteomes" id="UP000652013"/>
    </source>
</evidence>
<proteinExistence type="predicted"/>
<organism evidence="2 3">
    <name type="scientific">Spirilliplanes yamanashiensis</name>
    <dbReference type="NCBI Taxonomy" id="42233"/>
    <lineage>
        <taxon>Bacteria</taxon>
        <taxon>Bacillati</taxon>
        <taxon>Actinomycetota</taxon>
        <taxon>Actinomycetes</taxon>
        <taxon>Micromonosporales</taxon>
        <taxon>Micromonosporaceae</taxon>
        <taxon>Spirilliplanes</taxon>
    </lineage>
</organism>
<feature type="transmembrane region" description="Helical" evidence="1">
    <location>
        <begin position="223"/>
        <end position="243"/>
    </location>
</feature>
<feature type="transmembrane region" description="Helical" evidence="1">
    <location>
        <begin position="128"/>
        <end position="150"/>
    </location>
</feature>
<dbReference type="Gene3D" id="1.20.1250.20">
    <property type="entry name" value="MFS general substrate transporter like domains"/>
    <property type="match status" value="1"/>
</dbReference>
<dbReference type="InterPro" id="IPR036259">
    <property type="entry name" value="MFS_trans_sf"/>
</dbReference>
<name>A0A8J3YAV2_9ACTN</name>
<feature type="transmembrane region" description="Helical" evidence="1">
    <location>
        <begin position="280"/>
        <end position="304"/>
    </location>
</feature>
<feature type="transmembrane region" description="Helical" evidence="1">
    <location>
        <begin position="156"/>
        <end position="177"/>
    </location>
</feature>
<dbReference type="EMBL" id="BOOY01000032">
    <property type="protein sequence ID" value="GIJ05271.1"/>
    <property type="molecule type" value="Genomic_DNA"/>
</dbReference>
<reference evidence="2" key="1">
    <citation type="submission" date="2021-01" db="EMBL/GenBank/DDBJ databases">
        <title>Whole genome shotgun sequence of Spirilliplanes yamanashiensis NBRC 15828.</title>
        <authorList>
            <person name="Komaki H."/>
            <person name="Tamura T."/>
        </authorList>
    </citation>
    <scope>NUCLEOTIDE SEQUENCE</scope>
    <source>
        <strain evidence="2">NBRC 15828</strain>
    </source>
</reference>
<keyword evidence="1" id="KW-1133">Transmembrane helix</keyword>
<dbReference type="Proteomes" id="UP000652013">
    <property type="component" value="Unassembled WGS sequence"/>
</dbReference>
<feature type="transmembrane region" description="Helical" evidence="1">
    <location>
        <begin position="316"/>
        <end position="335"/>
    </location>
</feature>